<dbReference type="EMBL" id="BAQP01000005">
    <property type="protein sequence ID" value="GBQ19211.1"/>
    <property type="molecule type" value="Genomic_DNA"/>
</dbReference>
<dbReference type="InterPro" id="IPR001173">
    <property type="entry name" value="Glyco_trans_2-like"/>
</dbReference>
<name>A0ABQ0P210_9PROT</name>
<reference evidence="2" key="1">
    <citation type="submission" date="2013-04" db="EMBL/GenBank/DDBJ databases">
        <title>The genome sequencing project of 58 acetic acid bacteria.</title>
        <authorList>
            <person name="Okamoto-Kainuma A."/>
            <person name="Ishikawa M."/>
            <person name="Umino S."/>
            <person name="Koizumi Y."/>
            <person name="Shiwa Y."/>
            <person name="Yoshikawa H."/>
            <person name="Matsutani M."/>
            <person name="Matsushita K."/>
        </authorList>
    </citation>
    <scope>NUCLEOTIDE SEQUENCE</scope>
    <source>
        <strain evidence="2">DSM 12717</strain>
    </source>
</reference>
<accession>A0ABQ0P210</accession>
<dbReference type="InterPro" id="IPR029044">
    <property type="entry name" value="Nucleotide-diphossugar_trans"/>
</dbReference>
<sequence length="254" mass="27984">MQIARQFAAGHSRIRIAGQTNCGAAVTLNRGVRAATAEYVAILNSDDVWAPNRLDHLVRALDRDAGLDLVASGLSFVNDEGVAIRNAWYEEGLDSFIARRDPGLALMDANVLMTTSNFVARRRVFDELGGFADLRYAHDMDFGLRLALNRRRIGFIDRELLSYRVHETNTIKENHAGVRVDWAMVASFFLWGLSHDEAANGARVQQAWQILEKHGLTRAAQACIAYFDANPSGSLATNGLPADADMKSKLLLAV</sequence>
<comment type="caution">
    <text evidence="2">The sequence shown here is derived from an EMBL/GenBank/DDBJ whole genome shotgun (WGS) entry which is preliminary data.</text>
</comment>
<evidence type="ECO:0000313" key="2">
    <source>
        <dbReference type="EMBL" id="GBQ19211.1"/>
    </source>
</evidence>
<evidence type="ECO:0000259" key="1">
    <source>
        <dbReference type="Pfam" id="PF00535"/>
    </source>
</evidence>
<gene>
    <name evidence="2" type="ORF">AA12717_0174</name>
</gene>
<keyword evidence="3" id="KW-1185">Reference proteome</keyword>
<protein>
    <submittedName>
        <fullName evidence="2">Glycosyltransferase</fullName>
    </submittedName>
</protein>
<dbReference type="PANTHER" id="PTHR43685:SF2">
    <property type="entry name" value="GLYCOSYLTRANSFERASE 2-LIKE DOMAIN-CONTAINING PROTEIN"/>
    <property type="match status" value="1"/>
</dbReference>
<evidence type="ECO:0000313" key="3">
    <source>
        <dbReference type="Proteomes" id="UP001060895"/>
    </source>
</evidence>
<dbReference type="SUPFAM" id="SSF53448">
    <property type="entry name" value="Nucleotide-diphospho-sugar transferases"/>
    <property type="match status" value="1"/>
</dbReference>
<dbReference type="Proteomes" id="UP001060895">
    <property type="component" value="Unassembled WGS sequence"/>
</dbReference>
<proteinExistence type="predicted"/>
<dbReference type="InterPro" id="IPR050834">
    <property type="entry name" value="Glycosyltransf_2"/>
</dbReference>
<organism evidence="2 3">
    <name type="scientific">Gluconacetobacter sacchari DSM 12717</name>
    <dbReference type="NCBI Taxonomy" id="1307940"/>
    <lineage>
        <taxon>Bacteria</taxon>
        <taxon>Pseudomonadati</taxon>
        <taxon>Pseudomonadota</taxon>
        <taxon>Alphaproteobacteria</taxon>
        <taxon>Acetobacterales</taxon>
        <taxon>Acetobacteraceae</taxon>
        <taxon>Gluconacetobacter</taxon>
    </lineage>
</organism>
<dbReference type="Pfam" id="PF00535">
    <property type="entry name" value="Glycos_transf_2"/>
    <property type="match status" value="1"/>
</dbReference>
<dbReference type="Gene3D" id="3.90.550.10">
    <property type="entry name" value="Spore Coat Polysaccharide Biosynthesis Protein SpsA, Chain A"/>
    <property type="match status" value="1"/>
</dbReference>
<feature type="domain" description="Glycosyltransferase 2-like" evidence="1">
    <location>
        <begin position="2"/>
        <end position="128"/>
    </location>
</feature>
<dbReference type="PANTHER" id="PTHR43685">
    <property type="entry name" value="GLYCOSYLTRANSFERASE"/>
    <property type="match status" value="1"/>
</dbReference>